<dbReference type="EMBL" id="JXAK01000040">
    <property type="protein sequence ID" value="KIL39284.1"/>
    <property type="molecule type" value="Genomic_DNA"/>
</dbReference>
<dbReference type="InterPro" id="IPR010982">
    <property type="entry name" value="Lambda_DNA-bd_dom_sf"/>
</dbReference>
<gene>
    <name evidence="2" type="ORF">SD70_21030</name>
</gene>
<dbReference type="RefSeq" id="WP_041049460.1">
    <property type="nucleotide sequence ID" value="NZ_JXAK01000040.1"/>
</dbReference>
<comment type="caution">
    <text evidence="2">The sequence shown here is derived from an EMBL/GenBank/DDBJ whole genome shotgun (WGS) entry which is preliminary data.</text>
</comment>
<evidence type="ECO:0000313" key="2">
    <source>
        <dbReference type="EMBL" id="KIL39284.1"/>
    </source>
</evidence>
<dbReference type="Gene3D" id="1.10.260.40">
    <property type="entry name" value="lambda repressor-like DNA-binding domains"/>
    <property type="match status" value="1"/>
</dbReference>
<dbReference type="InterPro" id="IPR001387">
    <property type="entry name" value="Cro/C1-type_HTH"/>
</dbReference>
<dbReference type="SUPFAM" id="SSF47413">
    <property type="entry name" value="lambda repressor-like DNA-binding domains"/>
    <property type="match status" value="1"/>
</dbReference>
<dbReference type="CDD" id="cd00093">
    <property type="entry name" value="HTH_XRE"/>
    <property type="match status" value="1"/>
</dbReference>
<organism evidence="2 3">
    <name type="scientific">Gordoniibacillus kamchatkensis</name>
    <dbReference type="NCBI Taxonomy" id="1590651"/>
    <lineage>
        <taxon>Bacteria</taxon>
        <taxon>Bacillati</taxon>
        <taxon>Bacillota</taxon>
        <taxon>Bacilli</taxon>
        <taxon>Bacillales</taxon>
        <taxon>Paenibacillaceae</taxon>
        <taxon>Gordoniibacillus</taxon>
    </lineage>
</organism>
<proteinExistence type="predicted"/>
<accession>A0ABR5AE13</accession>
<dbReference type="PROSITE" id="PS50943">
    <property type="entry name" value="HTH_CROC1"/>
    <property type="match status" value="1"/>
</dbReference>
<evidence type="ECO:0000259" key="1">
    <source>
        <dbReference type="PROSITE" id="PS50943"/>
    </source>
</evidence>
<evidence type="ECO:0000313" key="3">
    <source>
        <dbReference type="Proteomes" id="UP000031967"/>
    </source>
</evidence>
<keyword evidence="3" id="KW-1185">Reference proteome</keyword>
<sequence length="254" mass="29263">MNKEMVLSSMDYAQLRTLDLGGRVRYIREFLQKEYGNKYSGKSLANRIGVSQSNYTYLENKANDIPSKILRAISKDFNVAMDVFFDDFYEGEPKTIIIKPLSFDEKIEPAVIANRYSDLGTATKMNPADEDSYTFVVVAYLEASNGDRRMIFNSHSKELYQRTHVQSVVASMIHAMDEIDRFINPGYRPSDKTPSPAYQALQHIELRDNPELYVWIPQKLYNDTLMTLEKAGREYTSKLLERAAVNKITNKEHD</sequence>
<feature type="domain" description="HTH cro/C1-type" evidence="1">
    <location>
        <begin position="44"/>
        <end position="84"/>
    </location>
</feature>
<protein>
    <recommendedName>
        <fullName evidence="1">HTH cro/C1-type domain-containing protein</fullName>
    </recommendedName>
</protein>
<reference evidence="2 3" key="1">
    <citation type="submission" date="2014-12" db="EMBL/GenBank/DDBJ databases">
        <title>Draft genome sequence of Paenibacillus kamchatkensis strain B-2647.</title>
        <authorList>
            <person name="Karlyshev A.V."/>
            <person name="Kudryashova E.B."/>
        </authorList>
    </citation>
    <scope>NUCLEOTIDE SEQUENCE [LARGE SCALE GENOMIC DNA]</scope>
    <source>
        <strain evidence="2 3">VKM B-2647</strain>
    </source>
</reference>
<dbReference type="Proteomes" id="UP000031967">
    <property type="component" value="Unassembled WGS sequence"/>
</dbReference>
<name>A0ABR5AE13_9BACL</name>